<name>A0A2P4NSW8_9EURY</name>
<evidence type="ECO:0000313" key="3">
    <source>
        <dbReference type="EMBL" id="POG56257.1"/>
    </source>
</evidence>
<dbReference type="Proteomes" id="UP000053621">
    <property type="component" value="Unassembled WGS sequence"/>
</dbReference>
<evidence type="ECO:0000256" key="2">
    <source>
        <dbReference type="SAM" id="MobiDB-lite"/>
    </source>
</evidence>
<dbReference type="EMBL" id="LOPW02000006">
    <property type="protein sequence ID" value="POG56257.1"/>
    <property type="molecule type" value="Genomic_DNA"/>
</dbReference>
<dbReference type="Pfam" id="PF02697">
    <property type="entry name" value="VAPB_antitox"/>
    <property type="match status" value="1"/>
</dbReference>
<feature type="compositionally biased region" description="Basic and acidic residues" evidence="2">
    <location>
        <begin position="72"/>
        <end position="81"/>
    </location>
</feature>
<feature type="region of interest" description="Disordered" evidence="2">
    <location>
        <begin position="54"/>
        <end position="81"/>
    </location>
</feature>
<keyword evidence="1" id="KW-1277">Toxin-antitoxin system</keyword>
<organism evidence="3 4">
    <name type="scientific">Haloferax marisrubri</name>
    <dbReference type="NCBI Taxonomy" id="1544719"/>
    <lineage>
        <taxon>Archaea</taxon>
        <taxon>Methanobacteriati</taxon>
        <taxon>Methanobacteriota</taxon>
        <taxon>Stenosarchaea group</taxon>
        <taxon>Halobacteria</taxon>
        <taxon>Halobacteriales</taxon>
        <taxon>Haloferacaceae</taxon>
        <taxon>Haloferax</taxon>
    </lineage>
</organism>
<evidence type="ECO:0000313" key="4">
    <source>
        <dbReference type="Proteomes" id="UP000053621"/>
    </source>
</evidence>
<sequence length="81" mass="9158">MDCPASPFLRVCVRYGTKTGTVTEEAYERLWEVKRDDASFTDVLLRMTGGDKDVMRDSARGRKADPATVDYRAAERPPEDD</sequence>
<protein>
    <submittedName>
        <fullName evidence="3">Uncharacterized protein</fullName>
    </submittedName>
</protein>
<comment type="caution">
    <text evidence="3">The sequence shown here is derived from an EMBL/GenBank/DDBJ whole genome shotgun (WGS) entry which is preliminary data.</text>
</comment>
<accession>A0A2P4NSW8</accession>
<keyword evidence="4" id="KW-1185">Reference proteome</keyword>
<dbReference type="AlphaFoldDB" id="A0A2P4NSW8"/>
<gene>
    <name evidence="3" type="ORF">AUR65_007030</name>
</gene>
<proteinExistence type="predicted"/>
<reference evidence="3" key="1">
    <citation type="submission" date="2017-08" db="EMBL/GenBank/DDBJ databases">
        <title>Haloferax marisrubri sp. nov., isolated from the Discovery deep brine-seawater interface in the Red Sea.</title>
        <authorList>
            <person name="Zhang G."/>
            <person name="Stingl U."/>
        </authorList>
    </citation>
    <scope>NUCLEOTIDE SEQUENCE [LARGE SCALE GENOMIC DNA]</scope>
    <source>
        <strain evidence="3">SB3</strain>
    </source>
</reference>
<dbReference type="InterPro" id="IPR003847">
    <property type="entry name" value="Put_antitoxin"/>
</dbReference>
<dbReference type="RefSeq" id="WP_084816385.1">
    <property type="nucleotide sequence ID" value="NZ_LOPW02000006.1"/>
</dbReference>
<feature type="compositionally biased region" description="Basic and acidic residues" evidence="2">
    <location>
        <begin position="54"/>
        <end position="65"/>
    </location>
</feature>
<evidence type="ECO:0000256" key="1">
    <source>
        <dbReference type="ARBA" id="ARBA00022649"/>
    </source>
</evidence>